<proteinExistence type="predicted"/>
<dbReference type="STRING" id="673521.SAMN05660991_01790"/>
<feature type="chain" id="PRO_5011451848" evidence="1">
    <location>
        <begin position="31"/>
        <end position="324"/>
    </location>
</feature>
<organism evidence="2 3">
    <name type="scientific">Trujillonella endophytica</name>
    <dbReference type="NCBI Taxonomy" id="673521"/>
    <lineage>
        <taxon>Bacteria</taxon>
        <taxon>Bacillati</taxon>
        <taxon>Actinomycetota</taxon>
        <taxon>Actinomycetes</taxon>
        <taxon>Geodermatophilales</taxon>
        <taxon>Geodermatophilaceae</taxon>
        <taxon>Trujillonella</taxon>
    </lineage>
</organism>
<dbReference type="GO" id="GO:0016853">
    <property type="term" value="F:isomerase activity"/>
    <property type="evidence" value="ECO:0007669"/>
    <property type="project" value="UniProtKB-KW"/>
</dbReference>
<dbReference type="RefSeq" id="WP_091942237.1">
    <property type="nucleotide sequence ID" value="NZ_FOEE01000004.1"/>
</dbReference>
<evidence type="ECO:0000313" key="2">
    <source>
        <dbReference type="EMBL" id="SEO79095.1"/>
    </source>
</evidence>
<keyword evidence="1" id="KW-0732">Signal</keyword>
<evidence type="ECO:0000313" key="3">
    <source>
        <dbReference type="Proteomes" id="UP000198960"/>
    </source>
</evidence>
<reference evidence="3" key="1">
    <citation type="submission" date="2016-10" db="EMBL/GenBank/DDBJ databases">
        <authorList>
            <person name="Varghese N."/>
            <person name="Submissions S."/>
        </authorList>
    </citation>
    <scope>NUCLEOTIDE SEQUENCE [LARGE SCALE GENOMIC DNA]</scope>
    <source>
        <strain evidence="3">DSM 45413</strain>
    </source>
</reference>
<dbReference type="EMBL" id="FOEE01000004">
    <property type="protein sequence ID" value="SEO79095.1"/>
    <property type="molecule type" value="Genomic_DNA"/>
</dbReference>
<dbReference type="InterPro" id="IPR027304">
    <property type="entry name" value="Trigger_fact/SurA_dom_sf"/>
</dbReference>
<dbReference type="SUPFAM" id="SSF109998">
    <property type="entry name" value="Triger factor/SurA peptide-binding domain-like"/>
    <property type="match status" value="1"/>
</dbReference>
<gene>
    <name evidence="2" type="ORF">SAMN05660991_01790</name>
</gene>
<accession>A0A1H8SKK1</accession>
<sequence>MRIRRSAAVLALTVLAGVGLVGCRTSPSVAAYVGDETITVDELQGAVAERRADPEVTAGEDPAYTRTVLDQLVRRAVFDSAAEHFGVSPDPGGLTELLEDLLRGQGTPEDYFAQQAAQGVNRSDALERVRQIRLLADIAVAEGAVDESTEATLRAAYDQALTQRPPEVSVGYVNVPDQATADGVVAALQADPGRYAEVAAPYLELATLPAPQPIAIAELPTQLPAELAARVAESAPGSVFATPVEGLDGLLVVLVEASPAPAFEEVRPQLEAQALSQAADAGAGLLAEYEADLDIDVNPRFGSLAEGSVVASDGGVVRLLDAEG</sequence>
<dbReference type="InterPro" id="IPR050245">
    <property type="entry name" value="PrsA_foldase"/>
</dbReference>
<dbReference type="OrthoDB" id="5194435at2"/>
<evidence type="ECO:0000256" key="1">
    <source>
        <dbReference type="SAM" id="SignalP"/>
    </source>
</evidence>
<dbReference type="PROSITE" id="PS51257">
    <property type="entry name" value="PROKAR_LIPOPROTEIN"/>
    <property type="match status" value="1"/>
</dbReference>
<dbReference type="PANTHER" id="PTHR47245">
    <property type="entry name" value="PEPTIDYLPROLYL ISOMERASE"/>
    <property type="match status" value="1"/>
</dbReference>
<dbReference type="Gene3D" id="1.10.4030.10">
    <property type="entry name" value="Porin chaperone SurA, peptide-binding domain"/>
    <property type="match status" value="1"/>
</dbReference>
<name>A0A1H8SKK1_9ACTN</name>
<dbReference type="Proteomes" id="UP000198960">
    <property type="component" value="Unassembled WGS sequence"/>
</dbReference>
<feature type="signal peptide" evidence="1">
    <location>
        <begin position="1"/>
        <end position="30"/>
    </location>
</feature>
<keyword evidence="3" id="KW-1185">Reference proteome</keyword>
<protein>
    <submittedName>
        <fullName evidence="2">Peptidyl-prolyl cis-trans isomerase SurA</fullName>
    </submittedName>
</protein>
<dbReference type="AlphaFoldDB" id="A0A1H8SKK1"/>
<keyword evidence="2" id="KW-0413">Isomerase</keyword>
<dbReference type="PANTHER" id="PTHR47245:SF2">
    <property type="entry name" value="PEPTIDYL-PROLYL CIS-TRANS ISOMERASE HP_0175-RELATED"/>
    <property type="match status" value="1"/>
</dbReference>